<sequence>MSLPEAMNNYGLPDETTVRAKQDALRKDFPTFANKTAEDLQDILTYEDLFLSYFNGLDQVQMTKTVQLELEQGNEALSRRILNQEPDLAQLRQTIVDQQAVLDSLTTNFYERIKTQLDVVKPFAPSQLLGELQREVDRADRESDAVAQTFLYERSQHHAATSSPAGGEQATGTGSSVAAPGMDHDQFIRQFKQSRKQYHLLTAKLERARADPATLDGLPTHTLL</sequence>
<keyword evidence="3" id="KW-0813">Transport</keyword>
<organism evidence="9 10">
    <name type="scientific">Tieghemiomyces parasiticus</name>
    <dbReference type="NCBI Taxonomy" id="78921"/>
    <lineage>
        <taxon>Eukaryota</taxon>
        <taxon>Fungi</taxon>
        <taxon>Fungi incertae sedis</taxon>
        <taxon>Zoopagomycota</taxon>
        <taxon>Kickxellomycotina</taxon>
        <taxon>Dimargaritomycetes</taxon>
        <taxon>Dimargaritales</taxon>
        <taxon>Dimargaritaceae</taxon>
        <taxon>Tieghemiomyces</taxon>
    </lineage>
</organism>
<protein>
    <recommendedName>
        <fullName evidence="8">VPS37 C-terminal domain-containing protein</fullName>
    </recommendedName>
</protein>
<dbReference type="Gene3D" id="1.10.287.660">
    <property type="entry name" value="Helix hairpin bin"/>
    <property type="match status" value="1"/>
</dbReference>
<dbReference type="GO" id="GO:0043162">
    <property type="term" value="P:ubiquitin-dependent protein catabolic process via the multivesicular body sorting pathway"/>
    <property type="evidence" value="ECO:0007669"/>
    <property type="project" value="TreeGrafter"/>
</dbReference>
<keyword evidence="6" id="KW-0175">Coiled coil</keyword>
<feature type="compositionally biased region" description="Polar residues" evidence="7">
    <location>
        <begin position="158"/>
        <end position="176"/>
    </location>
</feature>
<evidence type="ECO:0000256" key="1">
    <source>
        <dbReference type="ARBA" id="ARBA00004177"/>
    </source>
</evidence>
<keyword evidence="10" id="KW-1185">Reference proteome</keyword>
<dbReference type="GO" id="GO:0006623">
    <property type="term" value="P:protein targeting to vacuole"/>
    <property type="evidence" value="ECO:0007669"/>
    <property type="project" value="TreeGrafter"/>
</dbReference>
<dbReference type="GO" id="GO:0006612">
    <property type="term" value="P:protein targeting to membrane"/>
    <property type="evidence" value="ECO:0007669"/>
    <property type="project" value="TreeGrafter"/>
</dbReference>
<dbReference type="GO" id="GO:0000813">
    <property type="term" value="C:ESCRT I complex"/>
    <property type="evidence" value="ECO:0007669"/>
    <property type="project" value="TreeGrafter"/>
</dbReference>
<dbReference type="PANTHER" id="PTHR13678:SF2">
    <property type="entry name" value="VACUOLAR PROTEIN SORTING-ASSOCIATED PROTEIN 37A"/>
    <property type="match status" value="1"/>
</dbReference>
<comment type="caution">
    <text evidence="9">The sequence shown here is derived from an EMBL/GenBank/DDBJ whole genome shotgun (WGS) entry which is preliminary data.</text>
</comment>
<name>A0A9W8DN01_9FUNG</name>
<feature type="domain" description="VPS37 C-terminal" evidence="8">
    <location>
        <begin position="34"/>
        <end position="205"/>
    </location>
</feature>
<dbReference type="PANTHER" id="PTHR13678">
    <property type="entry name" value="VACUOLAR PROTEIN SORTING-ASSOCIATED PROTEIN 37"/>
    <property type="match status" value="1"/>
</dbReference>
<evidence type="ECO:0000256" key="6">
    <source>
        <dbReference type="SAM" id="Coils"/>
    </source>
</evidence>
<evidence type="ECO:0000259" key="8">
    <source>
        <dbReference type="Pfam" id="PF07200"/>
    </source>
</evidence>
<dbReference type="AlphaFoldDB" id="A0A9W8DN01"/>
<feature type="region of interest" description="Disordered" evidence="7">
    <location>
        <begin position="156"/>
        <end position="181"/>
    </location>
</feature>
<keyword evidence="5" id="KW-0653">Protein transport</keyword>
<comment type="similarity">
    <text evidence="2">Belongs to the VPS37 family.</text>
</comment>
<evidence type="ECO:0000256" key="3">
    <source>
        <dbReference type="ARBA" id="ARBA00022448"/>
    </source>
</evidence>
<dbReference type="EMBL" id="JANBPT010000631">
    <property type="protein sequence ID" value="KAJ1915397.1"/>
    <property type="molecule type" value="Genomic_DNA"/>
</dbReference>
<evidence type="ECO:0000256" key="2">
    <source>
        <dbReference type="ARBA" id="ARBA00007617"/>
    </source>
</evidence>
<evidence type="ECO:0000256" key="4">
    <source>
        <dbReference type="ARBA" id="ARBA00022753"/>
    </source>
</evidence>
<dbReference type="Pfam" id="PF07200">
    <property type="entry name" value="Mod_r"/>
    <property type="match status" value="1"/>
</dbReference>
<keyword evidence="4" id="KW-0967">Endosome</keyword>
<comment type="subcellular location">
    <subcellularLocation>
        <location evidence="1">Endosome</location>
    </subcellularLocation>
</comment>
<proteinExistence type="inferred from homology"/>
<evidence type="ECO:0000256" key="7">
    <source>
        <dbReference type="SAM" id="MobiDB-lite"/>
    </source>
</evidence>
<dbReference type="OrthoDB" id="10260857at2759"/>
<accession>A0A9W8DN01</accession>
<reference evidence="9" key="1">
    <citation type="submission" date="2022-07" db="EMBL/GenBank/DDBJ databases">
        <title>Phylogenomic reconstructions and comparative analyses of Kickxellomycotina fungi.</title>
        <authorList>
            <person name="Reynolds N.K."/>
            <person name="Stajich J.E."/>
            <person name="Barry K."/>
            <person name="Grigoriev I.V."/>
            <person name="Crous P."/>
            <person name="Smith M.E."/>
        </authorList>
    </citation>
    <scope>NUCLEOTIDE SEQUENCE</scope>
    <source>
        <strain evidence="9">RSA 861</strain>
    </source>
</reference>
<evidence type="ECO:0000313" key="10">
    <source>
        <dbReference type="Proteomes" id="UP001150569"/>
    </source>
</evidence>
<feature type="coiled-coil region" evidence="6">
    <location>
        <begin position="88"/>
        <end position="149"/>
    </location>
</feature>
<dbReference type="InterPro" id="IPR009851">
    <property type="entry name" value="Mod_r"/>
</dbReference>
<dbReference type="InterPro" id="IPR029012">
    <property type="entry name" value="Helix_hairpin_bin_sf"/>
</dbReference>
<dbReference type="Proteomes" id="UP001150569">
    <property type="component" value="Unassembled WGS sequence"/>
</dbReference>
<gene>
    <name evidence="9" type="ORF">IWQ60_008451</name>
</gene>
<evidence type="ECO:0000256" key="5">
    <source>
        <dbReference type="ARBA" id="ARBA00022927"/>
    </source>
</evidence>
<evidence type="ECO:0000313" key="9">
    <source>
        <dbReference type="EMBL" id="KAJ1915397.1"/>
    </source>
</evidence>